<comment type="caution">
    <text evidence="1">The sequence shown here is derived from an EMBL/GenBank/DDBJ whole genome shotgun (WGS) entry which is preliminary data.</text>
</comment>
<name>A0A1Y1Y3J9_9FUNG</name>
<organism evidence="1 2">
    <name type="scientific">Basidiobolus meristosporus CBS 931.73</name>
    <dbReference type="NCBI Taxonomy" id="1314790"/>
    <lineage>
        <taxon>Eukaryota</taxon>
        <taxon>Fungi</taxon>
        <taxon>Fungi incertae sedis</taxon>
        <taxon>Zoopagomycota</taxon>
        <taxon>Entomophthoromycotina</taxon>
        <taxon>Basidiobolomycetes</taxon>
        <taxon>Basidiobolales</taxon>
        <taxon>Basidiobolaceae</taxon>
        <taxon>Basidiobolus</taxon>
    </lineage>
</organism>
<dbReference type="Proteomes" id="UP000193498">
    <property type="component" value="Unassembled WGS sequence"/>
</dbReference>
<protein>
    <submittedName>
        <fullName evidence="1">Uncharacterized protein</fullName>
    </submittedName>
</protein>
<proteinExistence type="predicted"/>
<dbReference type="InParanoid" id="A0A1Y1Y3J9"/>
<dbReference type="EMBL" id="MCFE01000268">
    <property type="protein sequence ID" value="ORX92601.1"/>
    <property type="molecule type" value="Genomic_DNA"/>
</dbReference>
<keyword evidence="2" id="KW-1185">Reference proteome</keyword>
<evidence type="ECO:0000313" key="2">
    <source>
        <dbReference type="Proteomes" id="UP000193498"/>
    </source>
</evidence>
<evidence type="ECO:0000313" key="1">
    <source>
        <dbReference type="EMBL" id="ORX92601.1"/>
    </source>
</evidence>
<sequence length="147" mass="17010">MDPRYKLKKAFTHPASHSNNRILSGVEMVSSLREMDARYQVNFSNWVADEKNVINIGAKFGQMASEEYSVQQIGNAMLLVSKNWSDAARQYLFYTTTADWSESRREALYWYLVTPRNPKHVLTAKDFTPQNPSILYTSDGRYQTNRS</sequence>
<reference evidence="1 2" key="1">
    <citation type="submission" date="2016-07" db="EMBL/GenBank/DDBJ databases">
        <title>Pervasive Adenine N6-methylation of Active Genes in Fungi.</title>
        <authorList>
            <consortium name="DOE Joint Genome Institute"/>
            <person name="Mondo S.J."/>
            <person name="Dannebaum R.O."/>
            <person name="Kuo R.C."/>
            <person name="Labutti K."/>
            <person name="Haridas S."/>
            <person name="Kuo A."/>
            <person name="Salamov A."/>
            <person name="Ahrendt S.R."/>
            <person name="Lipzen A."/>
            <person name="Sullivan W."/>
            <person name="Andreopoulos W.B."/>
            <person name="Clum A."/>
            <person name="Lindquist E."/>
            <person name="Daum C."/>
            <person name="Ramamoorthy G.K."/>
            <person name="Gryganskyi A."/>
            <person name="Culley D."/>
            <person name="Magnuson J.K."/>
            <person name="James T.Y."/>
            <person name="O'Malley M.A."/>
            <person name="Stajich J.E."/>
            <person name="Spatafora J.W."/>
            <person name="Visel A."/>
            <person name="Grigoriev I.V."/>
        </authorList>
    </citation>
    <scope>NUCLEOTIDE SEQUENCE [LARGE SCALE GENOMIC DNA]</scope>
    <source>
        <strain evidence="1 2">CBS 931.73</strain>
    </source>
</reference>
<accession>A0A1Y1Y3J9</accession>
<dbReference type="AlphaFoldDB" id="A0A1Y1Y3J9"/>
<gene>
    <name evidence="1" type="ORF">K493DRAFT_408768</name>
</gene>